<reference evidence="2 3" key="1">
    <citation type="submission" date="2020-08" db="EMBL/GenBank/DDBJ databases">
        <title>Sequencing the genomes of 1000 actinobacteria strains.</title>
        <authorList>
            <person name="Klenk H.-P."/>
        </authorList>
    </citation>
    <scope>NUCLEOTIDE SEQUENCE [LARGE SCALE GENOMIC DNA]</scope>
    <source>
        <strain evidence="2 3">DSM 21065</strain>
    </source>
</reference>
<name>A0A7W9A0A9_9MICO</name>
<dbReference type="Proteomes" id="UP000561726">
    <property type="component" value="Unassembled WGS sequence"/>
</dbReference>
<feature type="compositionally biased region" description="Low complexity" evidence="1">
    <location>
        <begin position="247"/>
        <end position="257"/>
    </location>
</feature>
<dbReference type="RefSeq" id="WP_052542324.1">
    <property type="nucleotide sequence ID" value="NZ_JACHBQ010000001.1"/>
</dbReference>
<protein>
    <submittedName>
        <fullName evidence="2">Uncharacterized protein</fullName>
    </submittedName>
</protein>
<gene>
    <name evidence="2" type="ORF">BJ997_004000</name>
</gene>
<evidence type="ECO:0000313" key="2">
    <source>
        <dbReference type="EMBL" id="MBB5643452.1"/>
    </source>
</evidence>
<dbReference type="AlphaFoldDB" id="A0A7W9A0A9"/>
<evidence type="ECO:0000313" key="3">
    <source>
        <dbReference type="Proteomes" id="UP000561726"/>
    </source>
</evidence>
<organism evidence="2 3">
    <name type="scientific">Cryobacterium roopkundense</name>
    <dbReference type="NCBI Taxonomy" id="1001240"/>
    <lineage>
        <taxon>Bacteria</taxon>
        <taxon>Bacillati</taxon>
        <taxon>Actinomycetota</taxon>
        <taxon>Actinomycetes</taxon>
        <taxon>Micrococcales</taxon>
        <taxon>Microbacteriaceae</taxon>
        <taxon>Cryobacterium</taxon>
    </lineage>
</organism>
<dbReference type="OrthoDB" id="5126526at2"/>
<proteinExistence type="predicted"/>
<feature type="region of interest" description="Disordered" evidence="1">
    <location>
        <begin position="282"/>
        <end position="304"/>
    </location>
</feature>
<comment type="caution">
    <text evidence="2">The sequence shown here is derived from an EMBL/GenBank/DDBJ whole genome shotgun (WGS) entry which is preliminary data.</text>
</comment>
<evidence type="ECO:0000256" key="1">
    <source>
        <dbReference type="SAM" id="MobiDB-lite"/>
    </source>
</evidence>
<accession>A0A7W9A0A9</accession>
<dbReference type="EMBL" id="JACHBQ010000001">
    <property type="protein sequence ID" value="MBB5643452.1"/>
    <property type="molecule type" value="Genomic_DNA"/>
</dbReference>
<feature type="region of interest" description="Disordered" evidence="1">
    <location>
        <begin position="247"/>
        <end position="269"/>
    </location>
</feature>
<sequence>MDTVIFRAASRPLRLVLVGATLAVAWSAVCVIVGAAAPCEAEADSDGLAPLSSLSSVADPIAPIVAPVADLAAPVTAPVAPIVAPVAQALDPVVAPVAAAAAPIAAPVLAPVVASAAAIAAPVVAPVTAVVAPVTAVIAPVVAAVATPVSAVVAPVVTLATDAVAIVPVEATLAPLVDLASAAAPAPTVAPTSDLISSGTSTSAGVASTSFTVPNTSAAEAVLSQAPPAGGPFGAPQRWSAEQAILPTPAGSSSGQTGSAGGLNTASDAPLAAPVPVRLVSSGSSFGTEVLPTAPTFDPGSSPD</sequence>